<dbReference type="Pfam" id="PF00535">
    <property type="entry name" value="Glycos_transf_2"/>
    <property type="match status" value="1"/>
</dbReference>
<dbReference type="Gene3D" id="3.90.550.10">
    <property type="entry name" value="Spore Coat Polysaccharide Biosynthesis Protein SpsA, Chain A"/>
    <property type="match status" value="1"/>
</dbReference>
<dbReference type="PANTHER" id="PTHR43685">
    <property type="entry name" value="GLYCOSYLTRANSFERASE"/>
    <property type="match status" value="1"/>
</dbReference>
<evidence type="ECO:0000313" key="3">
    <source>
        <dbReference type="Proteomes" id="UP000660885"/>
    </source>
</evidence>
<dbReference type="CDD" id="cd00761">
    <property type="entry name" value="Glyco_tranf_GTA_type"/>
    <property type="match status" value="1"/>
</dbReference>
<protein>
    <submittedName>
        <fullName evidence="2">Glycosyltransferase</fullName>
    </submittedName>
</protein>
<organism evidence="2 3">
    <name type="scientific">Belnapia arida</name>
    <dbReference type="NCBI Taxonomy" id="2804533"/>
    <lineage>
        <taxon>Bacteria</taxon>
        <taxon>Pseudomonadati</taxon>
        <taxon>Pseudomonadota</taxon>
        <taxon>Alphaproteobacteria</taxon>
        <taxon>Acetobacterales</taxon>
        <taxon>Roseomonadaceae</taxon>
        <taxon>Belnapia</taxon>
    </lineage>
</organism>
<dbReference type="PANTHER" id="PTHR43685:SF2">
    <property type="entry name" value="GLYCOSYLTRANSFERASE 2-LIKE DOMAIN-CONTAINING PROTEIN"/>
    <property type="match status" value="1"/>
</dbReference>
<sequence length="350" mass="38344">MSMTLQPSYTDTRPQGQSVSVTACICTHNRTHYLRHCLESLRQQTVGPDAFDIVVVDSKSSRAVAEEIQHLVAESPNAQLIRVEEAGLSLARNAGALAARGDYVAYLDDDALAAPDWIEQIMCVVQELPVRPAVLSGRALPIWEAPLPGWWPDSLRGILTITEWEGRGEYRTSEVPAELGPYGANLVVERAALLAVSGFAEDLGRRGGLLLSDEDVHLAWKLQDSGRSARHDSRITVHHCIQAVRLTPSWLLQRLYWQGASSVLTRLMLGDNRLVWSELPRRLALVAALAPLALMPVESSALIGLRWRLAYAQGFVSMALGELRIRAKKAGIRVNAHTLQESAAARGAMG</sequence>
<dbReference type="InterPro" id="IPR029044">
    <property type="entry name" value="Nucleotide-diphossugar_trans"/>
</dbReference>
<dbReference type="Proteomes" id="UP000660885">
    <property type="component" value="Unassembled WGS sequence"/>
</dbReference>
<dbReference type="InterPro" id="IPR050834">
    <property type="entry name" value="Glycosyltransf_2"/>
</dbReference>
<name>A0ABS1U4A4_9PROT</name>
<reference evidence="2 3" key="1">
    <citation type="submission" date="2021-01" db="EMBL/GenBank/DDBJ databases">
        <title>Belnapia mucosa sp. nov. and Belnapia arida sp. nov., isolated from the Tabernas Desert (Almeria, Spain).</title>
        <authorList>
            <person name="Molina-Menor E."/>
            <person name="Vidal-Verdu A."/>
            <person name="Calonge A."/>
            <person name="Satari L."/>
            <person name="Pereto J."/>
            <person name="Porcar M."/>
        </authorList>
    </citation>
    <scope>NUCLEOTIDE SEQUENCE [LARGE SCALE GENOMIC DNA]</scope>
    <source>
        <strain evidence="2 3">T18</strain>
    </source>
</reference>
<comment type="caution">
    <text evidence="2">The sequence shown here is derived from an EMBL/GenBank/DDBJ whole genome shotgun (WGS) entry which is preliminary data.</text>
</comment>
<keyword evidence="3" id="KW-1185">Reference proteome</keyword>
<dbReference type="InterPro" id="IPR001173">
    <property type="entry name" value="Glyco_trans_2-like"/>
</dbReference>
<feature type="domain" description="Glycosyltransferase 2-like" evidence="1">
    <location>
        <begin position="23"/>
        <end position="124"/>
    </location>
</feature>
<gene>
    <name evidence="2" type="ORF">JMJ56_15915</name>
</gene>
<evidence type="ECO:0000259" key="1">
    <source>
        <dbReference type="Pfam" id="PF00535"/>
    </source>
</evidence>
<accession>A0ABS1U4A4</accession>
<dbReference type="SUPFAM" id="SSF53448">
    <property type="entry name" value="Nucleotide-diphospho-sugar transferases"/>
    <property type="match status" value="1"/>
</dbReference>
<dbReference type="RefSeq" id="WP_202832759.1">
    <property type="nucleotide sequence ID" value="NZ_JAETWB010000007.1"/>
</dbReference>
<proteinExistence type="predicted"/>
<evidence type="ECO:0000313" key="2">
    <source>
        <dbReference type="EMBL" id="MBL6079506.1"/>
    </source>
</evidence>
<dbReference type="EMBL" id="JAETWB010000007">
    <property type="protein sequence ID" value="MBL6079506.1"/>
    <property type="molecule type" value="Genomic_DNA"/>
</dbReference>